<gene>
    <name evidence="2" type="ORF">COX80_04030</name>
</gene>
<feature type="transmembrane region" description="Helical" evidence="1">
    <location>
        <begin position="23"/>
        <end position="43"/>
    </location>
</feature>
<evidence type="ECO:0000256" key="1">
    <source>
        <dbReference type="SAM" id="Phobius"/>
    </source>
</evidence>
<proteinExistence type="predicted"/>
<dbReference type="AlphaFoldDB" id="A0A2M7V9R8"/>
<evidence type="ECO:0000313" key="2">
    <source>
        <dbReference type="EMBL" id="PIZ95618.1"/>
    </source>
</evidence>
<protein>
    <submittedName>
        <fullName evidence="2">Uncharacterized protein</fullName>
    </submittedName>
</protein>
<dbReference type="EMBL" id="PFPL01000049">
    <property type="protein sequence ID" value="PIZ95618.1"/>
    <property type="molecule type" value="Genomic_DNA"/>
</dbReference>
<keyword evidence="1" id="KW-0812">Transmembrane</keyword>
<evidence type="ECO:0000313" key="3">
    <source>
        <dbReference type="Proteomes" id="UP000231453"/>
    </source>
</evidence>
<keyword evidence="1" id="KW-1133">Transmembrane helix</keyword>
<organism evidence="2 3">
    <name type="scientific">Candidatus Magasanikbacteria bacterium CG_4_10_14_0_2_um_filter_33_14</name>
    <dbReference type="NCBI Taxonomy" id="1974636"/>
    <lineage>
        <taxon>Bacteria</taxon>
        <taxon>Candidatus Magasanikiibacteriota</taxon>
    </lineage>
</organism>
<name>A0A2M7V9R8_9BACT</name>
<accession>A0A2M7V9R8</accession>
<sequence>MEIREKKSLVPQTLLQNTKIKDFILILFILIFFITTLFFYFSYHKVKKDLYILTDPQAQETINKVEAEKLITEISEFMTLPEETPVVGTIKDVDNLVKTQKFFVGSQNGDKILIYKDKAVIYRPETKKIINVGPVYIEANNETVEDISTSTTSDVDGDSEVLNEMEEVSVEVRNGSGVTGAASNLGTEIESIEGYILNKVGDAVTTTYSGTWLVNLTGKNIDSLSSKIEDVQVIDKLPEGEENSLADVVIIIGSN</sequence>
<comment type="caution">
    <text evidence="2">The sequence shown here is derived from an EMBL/GenBank/DDBJ whole genome shotgun (WGS) entry which is preliminary data.</text>
</comment>
<dbReference type="Proteomes" id="UP000231453">
    <property type="component" value="Unassembled WGS sequence"/>
</dbReference>
<keyword evidence="1" id="KW-0472">Membrane</keyword>
<reference evidence="3" key="1">
    <citation type="submission" date="2017-09" db="EMBL/GenBank/DDBJ databases">
        <title>Depth-based differentiation of microbial function through sediment-hosted aquifers and enrichment of novel symbionts in the deep terrestrial subsurface.</title>
        <authorList>
            <person name="Probst A.J."/>
            <person name="Ladd B."/>
            <person name="Jarett J.K."/>
            <person name="Geller-Mcgrath D.E."/>
            <person name="Sieber C.M.K."/>
            <person name="Emerson J.B."/>
            <person name="Anantharaman K."/>
            <person name="Thomas B.C."/>
            <person name="Malmstrom R."/>
            <person name="Stieglmeier M."/>
            <person name="Klingl A."/>
            <person name="Woyke T."/>
            <person name="Ryan C.M."/>
            <person name="Banfield J.F."/>
        </authorList>
    </citation>
    <scope>NUCLEOTIDE SEQUENCE [LARGE SCALE GENOMIC DNA]</scope>
</reference>